<keyword evidence="1" id="KW-0238">DNA-binding</keyword>
<evidence type="ECO:0000313" key="5">
    <source>
        <dbReference type="Proteomes" id="UP000234882"/>
    </source>
</evidence>
<dbReference type="InterPro" id="IPR001387">
    <property type="entry name" value="Cro/C1-type_HTH"/>
</dbReference>
<dbReference type="InterPro" id="IPR050807">
    <property type="entry name" value="TransReg_Diox_bact_type"/>
</dbReference>
<dbReference type="SUPFAM" id="SSF47413">
    <property type="entry name" value="lambda repressor-like DNA-binding domains"/>
    <property type="match status" value="1"/>
</dbReference>
<gene>
    <name evidence="4" type="ORF">CYR75_07795</name>
</gene>
<feature type="compositionally biased region" description="Basic residues" evidence="2">
    <location>
        <begin position="216"/>
        <end position="225"/>
    </location>
</feature>
<dbReference type="AlphaFoldDB" id="A0A2K9MEV8"/>
<dbReference type="SMART" id="SM00530">
    <property type="entry name" value="HTH_XRE"/>
    <property type="match status" value="1"/>
</dbReference>
<keyword evidence="5" id="KW-1185">Reference proteome</keyword>
<dbReference type="CDD" id="cd00093">
    <property type="entry name" value="HTH_XRE"/>
    <property type="match status" value="1"/>
</dbReference>
<dbReference type="SUPFAM" id="SSF51182">
    <property type="entry name" value="RmlC-like cupins"/>
    <property type="match status" value="1"/>
</dbReference>
<dbReference type="Gene3D" id="1.10.260.40">
    <property type="entry name" value="lambda repressor-like DNA-binding domains"/>
    <property type="match status" value="1"/>
</dbReference>
<proteinExistence type="predicted"/>
<dbReference type="PANTHER" id="PTHR46797:SF1">
    <property type="entry name" value="METHYLPHOSPHONATE SYNTHASE"/>
    <property type="match status" value="1"/>
</dbReference>
<dbReference type="InterPro" id="IPR014710">
    <property type="entry name" value="RmlC-like_jellyroll"/>
</dbReference>
<feature type="domain" description="HTH cro/C1-type" evidence="3">
    <location>
        <begin position="25"/>
        <end position="79"/>
    </location>
</feature>
<dbReference type="InterPro" id="IPR011051">
    <property type="entry name" value="RmlC_Cupin_sf"/>
</dbReference>
<evidence type="ECO:0000259" key="3">
    <source>
        <dbReference type="PROSITE" id="PS50943"/>
    </source>
</evidence>
<dbReference type="RefSeq" id="WP_101499527.1">
    <property type="nucleotide sequence ID" value="NZ_CP025583.1"/>
</dbReference>
<organism evidence="4 5">
    <name type="scientific">Paracoccus jeotgali</name>
    <dbReference type="NCBI Taxonomy" id="2065379"/>
    <lineage>
        <taxon>Bacteria</taxon>
        <taxon>Pseudomonadati</taxon>
        <taxon>Pseudomonadota</taxon>
        <taxon>Alphaproteobacteria</taxon>
        <taxon>Rhodobacterales</taxon>
        <taxon>Paracoccaceae</taxon>
        <taxon>Paracoccus</taxon>
    </lineage>
</organism>
<evidence type="ECO:0000256" key="1">
    <source>
        <dbReference type="ARBA" id="ARBA00023125"/>
    </source>
</evidence>
<feature type="compositionally biased region" description="Polar residues" evidence="2">
    <location>
        <begin position="1"/>
        <end position="10"/>
    </location>
</feature>
<dbReference type="Pfam" id="PF01381">
    <property type="entry name" value="HTH_3"/>
    <property type="match status" value="1"/>
</dbReference>
<sequence>MNDEQPQTRPQPDAARAEPRLGPAIRKRRKQMRLTLQAVSAASGVSVGYLSQVERDNATPTLGTLAQIADALGVGLDYFVSAPKPADGLTRADQRPTFSLPHSALGYEDLAAGFPGAELSSYILTVPPGYESELVQHEGEEIIYLLDGEIVQELGGQAFHMRQGDALHYSGDTPHAWRNPTDRPARILWTGTLTVLTPRGAAAIPEMTPRAPRQTARSKTRARDD</sequence>
<dbReference type="EMBL" id="CP025583">
    <property type="protein sequence ID" value="AUM74179.1"/>
    <property type="molecule type" value="Genomic_DNA"/>
</dbReference>
<dbReference type="InterPro" id="IPR010982">
    <property type="entry name" value="Lambda_DNA-bd_dom_sf"/>
</dbReference>
<dbReference type="KEGG" id="paru:CYR75_07795"/>
<dbReference type="GO" id="GO:0005829">
    <property type="term" value="C:cytosol"/>
    <property type="evidence" value="ECO:0007669"/>
    <property type="project" value="TreeGrafter"/>
</dbReference>
<reference evidence="5" key="1">
    <citation type="submission" date="2017-12" db="EMBL/GenBank/DDBJ databases">
        <title>Genomic analysis of Paracoccus sp. CBA4604.</title>
        <authorList>
            <person name="Roh S.W."/>
            <person name="Kim J.Y."/>
            <person name="Kim J.S."/>
        </authorList>
    </citation>
    <scope>NUCLEOTIDE SEQUENCE [LARGE SCALE GENOMIC DNA]</scope>
    <source>
        <strain evidence="5">CBA4604</strain>
    </source>
</reference>
<evidence type="ECO:0000256" key="2">
    <source>
        <dbReference type="SAM" id="MobiDB-lite"/>
    </source>
</evidence>
<accession>A0A2K9MEV8</accession>
<feature type="region of interest" description="Disordered" evidence="2">
    <location>
        <begin position="204"/>
        <end position="225"/>
    </location>
</feature>
<dbReference type="CDD" id="cd02209">
    <property type="entry name" value="cupin_XRE_C"/>
    <property type="match status" value="1"/>
</dbReference>
<name>A0A2K9MEV8_9RHOB</name>
<dbReference type="Gene3D" id="2.60.120.10">
    <property type="entry name" value="Jelly Rolls"/>
    <property type="match status" value="1"/>
</dbReference>
<dbReference type="OrthoDB" id="9814751at2"/>
<dbReference type="PANTHER" id="PTHR46797">
    <property type="entry name" value="HTH-TYPE TRANSCRIPTIONAL REGULATOR"/>
    <property type="match status" value="1"/>
</dbReference>
<dbReference type="InterPro" id="IPR013096">
    <property type="entry name" value="Cupin_2"/>
</dbReference>
<dbReference type="Pfam" id="PF07883">
    <property type="entry name" value="Cupin_2"/>
    <property type="match status" value="1"/>
</dbReference>
<feature type="region of interest" description="Disordered" evidence="2">
    <location>
        <begin position="1"/>
        <end position="26"/>
    </location>
</feature>
<dbReference type="GO" id="GO:0003700">
    <property type="term" value="F:DNA-binding transcription factor activity"/>
    <property type="evidence" value="ECO:0007669"/>
    <property type="project" value="TreeGrafter"/>
</dbReference>
<dbReference type="GO" id="GO:0003677">
    <property type="term" value="F:DNA binding"/>
    <property type="evidence" value="ECO:0007669"/>
    <property type="project" value="UniProtKB-KW"/>
</dbReference>
<dbReference type="Proteomes" id="UP000234882">
    <property type="component" value="Chromosome"/>
</dbReference>
<evidence type="ECO:0000313" key="4">
    <source>
        <dbReference type="EMBL" id="AUM74179.1"/>
    </source>
</evidence>
<protein>
    <submittedName>
        <fullName evidence="4">XRE family transcriptional regulator</fullName>
    </submittedName>
</protein>
<dbReference type="PROSITE" id="PS50943">
    <property type="entry name" value="HTH_CROC1"/>
    <property type="match status" value="1"/>
</dbReference>